<name>A0A1T4W3E8_9GAMM</name>
<dbReference type="Proteomes" id="UP000190162">
    <property type="component" value="Unassembled WGS sequence"/>
</dbReference>
<organism evidence="1 2">
    <name type="scientific">Enterovibrio nigricans DSM 22720</name>
    <dbReference type="NCBI Taxonomy" id="1121868"/>
    <lineage>
        <taxon>Bacteria</taxon>
        <taxon>Pseudomonadati</taxon>
        <taxon>Pseudomonadota</taxon>
        <taxon>Gammaproteobacteria</taxon>
        <taxon>Vibrionales</taxon>
        <taxon>Vibrionaceae</taxon>
        <taxon>Enterovibrio</taxon>
    </lineage>
</organism>
<dbReference type="AlphaFoldDB" id="A0A1T4W3E8"/>
<evidence type="ECO:0000313" key="2">
    <source>
        <dbReference type="Proteomes" id="UP000190162"/>
    </source>
</evidence>
<protein>
    <submittedName>
        <fullName evidence="1">Uncharacterized protein</fullName>
    </submittedName>
</protein>
<evidence type="ECO:0000313" key="1">
    <source>
        <dbReference type="EMBL" id="SKA71588.1"/>
    </source>
</evidence>
<sequence length="166" mass="19560">MIITMSSYSVLSKRLVSEFPFQQTPKPIVPAEPDLLLEMTFSPKLFIISDIAEKVEKLVKHGVEWLDARVDCSPSQPADDQIKVYEDFRMPYIHQAYRLTNEDKQYGKLNWLDLNTVELDFSRLENIPLEERLLFKLEEDFGYVFIHESVIELLKKHVKDVWVRDV</sequence>
<accession>A0A1T4W3E8</accession>
<dbReference type="EMBL" id="FUXU01000147">
    <property type="protein sequence ID" value="SKA71588.1"/>
    <property type="molecule type" value="Genomic_DNA"/>
</dbReference>
<proteinExistence type="predicted"/>
<gene>
    <name evidence="1" type="ORF">SAMN02745132_04696</name>
</gene>
<keyword evidence="2" id="KW-1185">Reference proteome</keyword>
<reference evidence="2" key="1">
    <citation type="submission" date="2017-02" db="EMBL/GenBank/DDBJ databases">
        <authorList>
            <person name="Varghese N."/>
            <person name="Submissions S."/>
        </authorList>
    </citation>
    <scope>NUCLEOTIDE SEQUENCE [LARGE SCALE GENOMIC DNA]</scope>
    <source>
        <strain evidence="2">DSM 22720</strain>
    </source>
</reference>